<dbReference type="InterPro" id="IPR021625">
    <property type="entry name" value="PI31_Prot_N"/>
</dbReference>
<reference evidence="5 6" key="1">
    <citation type="journal article" date="2020" name="BMC Genomics">
        <title>Intraspecific diversification of the crop wild relative Brassica cretica Lam. using demographic model selection.</title>
        <authorList>
            <person name="Kioukis A."/>
            <person name="Michalopoulou V.A."/>
            <person name="Briers L."/>
            <person name="Pirintsos S."/>
            <person name="Studholme D.J."/>
            <person name="Pavlidis P."/>
            <person name="Sarris P.F."/>
        </authorList>
    </citation>
    <scope>NUCLEOTIDE SEQUENCE [LARGE SCALE GENOMIC DNA]</scope>
    <source>
        <strain evidence="6">cv. PFS-1207/04</strain>
    </source>
</reference>
<dbReference type="Gene3D" id="3.40.1000.30">
    <property type="match status" value="1"/>
</dbReference>
<accession>A0ABQ7AW83</accession>
<comment type="caution">
    <text evidence="5">The sequence shown here is derived from an EMBL/GenBank/DDBJ whole genome shotgun (WGS) entry which is preliminary data.</text>
</comment>
<gene>
    <name evidence="5" type="ORF">DY000_02061305</name>
</gene>
<dbReference type="Pfam" id="PF11566">
    <property type="entry name" value="PI31_Prot_N"/>
    <property type="match status" value="1"/>
</dbReference>
<sequence length="300" mass="32429">MANSDTVMLVIRSSRPQFRNNRDKIAFVVHASFIASGYKLVATGRPAFAEDALSSSPSRGEVGIEGWNEFEEYAFVYAKKGSKKILVKCLAIDDKLLVDAIAEGGKEEPAHLEIEVGNYVAESREEGDYDAEFKNLGKLVTDLQNQILYKVAEGLKPVPPRTQSSSETNEERESGYYVRRPVPLGPQIHPSGVVVPPIPGPGYSDLIPGPGAGVYPVRGGFGDGSMLVGPNDPRMFPGVGDHQPGFMGPPQPGVPPPGARYDPIGPGFEPGRLGRQPPRRPGDIHPDLEHFPRGFGSDYI</sequence>
<organism evidence="5 6">
    <name type="scientific">Brassica cretica</name>
    <name type="common">Mustard</name>
    <dbReference type="NCBI Taxonomy" id="69181"/>
    <lineage>
        <taxon>Eukaryota</taxon>
        <taxon>Viridiplantae</taxon>
        <taxon>Streptophyta</taxon>
        <taxon>Embryophyta</taxon>
        <taxon>Tracheophyta</taxon>
        <taxon>Spermatophyta</taxon>
        <taxon>Magnoliopsida</taxon>
        <taxon>eudicotyledons</taxon>
        <taxon>Gunneridae</taxon>
        <taxon>Pentapetalae</taxon>
        <taxon>rosids</taxon>
        <taxon>malvids</taxon>
        <taxon>Brassicales</taxon>
        <taxon>Brassicaceae</taxon>
        <taxon>Brassiceae</taxon>
        <taxon>Brassica</taxon>
    </lineage>
</organism>
<evidence type="ECO:0000313" key="6">
    <source>
        <dbReference type="Proteomes" id="UP000266723"/>
    </source>
</evidence>
<evidence type="ECO:0000259" key="4">
    <source>
        <dbReference type="Pfam" id="PF11566"/>
    </source>
</evidence>
<feature type="domain" description="PI31 proteasome regulator N-terminal" evidence="4">
    <location>
        <begin position="15"/>
        <end position="156"/>
    </location>
</feature>
<protein>
    <recommendedName>
        <fullName evidence="4">PI31 proteasome regulator N-terminal domain-containing protein</fullName>
    </recommendedName>
</protein>
<comment type="similarity">
    <text evidence="1">Belongs to the proteasome inhibitor PI31 family.</text>
</comment>
<dbReference type="InterPro" id="IPR045128">
    <property type="entry name" value="PI31-like"/>
</dbReference>
<proteinExistence type="inferred from homology"/>
<feature type="region of interest" description="Disordered" evidence="3">
    <location>
        <begin position="259"/>
        <end position="300"/>
    </location>
</feature>
<feature type="compositionally biased region" description="Basic and acidic residues" evidence="3">
    <location>
        <begin position="280"/>
        <end position="292"/>
    </location>
</feature>
<name>A0ABQ7AW83_BRACR</name>
<evidence type="ECO:0000313" key="5">
    <source>
        <dbReference type="EMBL" id="KAF3518416.1"/>
    </source>
</evidence>
<evidence type="ECO:0000256" key="1">
    <source>
        <dbReference type="ARBA" id="ARBA00006405"/>
    </source>
</evidence>
<dbReference type="Proteomes" id="UP000266723">
    <property type="component" value="Unassembled WGS sequence"/>
</dbReference>
<feature type="region of interest" description="Disordered" evidence="3">
    <location>
        <begin position="156"/>
        <end position="175"/>
    </location>
</feature>
<dbReference type="EMBL" id="QGKV02001556">
    <property type="protein sequence ID" value="KAF3518416.1"/>
    <property type="molecule type" value="Genomic_DNA"/>
</dbReference>
<keyword evidence="6" id="KW-1185">Reference proteome</keyword>
<evidence type="ECO:0000256" key="2">
    <source>
        <dbReference type="ARBA" id="ARBA00022942"/>
    </source>
</evidence>
<dbReference type="PANTHER" id="PTHR13266:SF1">
    <property type="entry name" value="PROTEASOME INHIBITOR PI31 SUBUNIT"/>
    <property type="match status" value="1"/>
</dbReference>
<keyword evidence="2" id="KW-0647">Proteasome</keyword>
<dbReference type="PANTHER" id="PTHR13266">
    <property type="entry name" value="PROTEASOME INHIBITOR"/>
    <property type="match status" value="1"/>
</dbReference>
<evidence type="ECO:0000256" key="3">
    <source>
        <dbReference type="SAM" id="MobiDB-lite"/>
    </source>
</evidence>